<feature type="region of interest" description="Disordered" evidence="1">
    <location>
        <begin position="240"/>
        <end position="287"/>
    </location>
</feature>
<feature type="domain" description="Cadherin-like beta-sandwich-like" evidence="3">
    <location>
        <begin position="53"/>
        <end position="137"/>
    </location>
</feature>
<feature type="transmembrane region" description="Helical" evidence="2">
    <location>
        <begin position="12"/>
        <end position="31"/>
    </location>
</feature>
<keyword evidence="2" id="KW-0812">Transmembrane</keyword>
<feature type="compositionally biased region" description="Polar residues" evidence="1">
    <location>
        <begin position="257"/>
        <end position="284"/>
    </location>
</feature>
<feature type="domain" description="Cadherin-like beta-sandwich-like" evidence="3">
    <location>
        <begin position="155"/>
        <end position="233"/>
    </location>
</feature>
<keyword evidence="2" id="KW-1133">Transmembrane helix</keyword>
<evidence type="ECO:0000313" key="5">
    <source>
        <dbReference type="Proteomes" id="UP000501868"/>
    </source>
</evidence>
<dbReference type="AlphaFoldDB" id="A0A6H1P196"/>
<evidence type="ECO:0000313" key="4">
    <source>
        <dbReference type="EMBL" id="QIZ07222.1"/>
    </source>
</evidence>
<sequence length="380" mass="41037">MKEPIQSKALNVMLVISMIWMGVGTYIPTAYAETNTAPDQEGQQEGKLSKIEIEGIKLDQLFSADLKEYSATVKNEVQSIRLLVESSNPDSSITINGQTVISGVVGAYSLQTGENKFIISVDNGSNSTNTYTLTIMRAENGNNLLQSIILSKGQLSPNFSSTGTDYKVVVPNDVPVITIKPTSVDTTSTIKVNETLVTKDGAAVELPVGESDIIIAVTAETGEKRIFTLHITRAAAEIKTNTNTNANTNTNSNQNNKPGLSQSTSQPNNRPNSTQPTSQQASSLTEEKTSKALLSSLSVSEGSWDSTFTSDEFTYHVTVSSDMDEVTLNPIAKSSNSEILIEGSTKKTIKLEDDSKTIISIVVTNEDDRKTYVLVFDKES</sequence>
<evidence type="ECO:0000256" key="2">
    <source>
        <dbReference type="SAM" id="Phobius"/>
    </source>
</evidence>
<gene>
    <name evidence="4" type="ORF">HFZ78_11320</name>
</gene>
<feature type="compositionally biased region" description="Low complexity" evidence="1">
    <location>
        <begin position="240"/>
        <end position="256"/>
    </location>
</feature>
<accession>A0A6H1P196</accession>
<dbReference type="PANTHER" id="PTHR14776:SF1">
    <property type="entry name" value="CADHERIN-LIKE AND PC-ESTERASE DOMAIN-CONTAINING PROTEIN 1"/>
    <property type="match status" value="1"/>
</dbReference>
<dbReference type="PANTHER" id="PTHR14776">
    <property type="entry name" value="CADHERIN-LIKE AND PC-ESTERASE DOMAIN-CONTAINING PROTEIN 1"/>
    <property type="match status" value="1"/>
</dbReference>
<dbReference type="InterPro" id="IPR025883">
    <property type="entry name" value="Cadherin-like_domain"/>
</dbReference>
<reference evidence="4 5" key="2">
    <citation type="submission" date="2020-04" db="EMBL/GenBank/DDBJ databases">
        <authorList>
            <person name="Fomenkov A."/>
            <person name="Anton B.P."/>
            <person name="Roberts R.J."/>
        </authorList>
    </citation>
    <scope>NUCLEOTIDE SEQUENCE [LARGE SCALE GENOMIC DNA]</scope>
    <source>
        <strain evidence="4 5">S2</strain>
    </source>
</reference>
<proteinExistence type="predicted"/>
<reference evidence="4 5" key="1">
    <citation type="submission" date="2020-04" db="EMBL/GenBank/DDBJ databases">
        <title>Genome-Wide Identification of 5-Methylcytosine Sites in Bacterial Genomes By High-Throughput Sequencing of MspJI Restriction Fragments.</title>
        <authorList>
            <person name="Wu V."/>
        </authorList>
    </citation>
    <scope>NUCLEOTIDE SEQUENCE [LARGE SCALE GENOMIC DNA]</scope>
    <source>
        <strain evidence="4 5">S2</strain>
    </source>
</reference>
<organism evidence="4 5">
    <name type="scientific">Priestia megaterium</name>
    <name type="common">Bacillus megaterium</name>
    <dbReference type="NCBI Taxonomy" id="1404"/>
    <lineage>
        <taxon>Bacteria</taxon>
        <taxon>Bacillati</taxon>
        <taxon>Bacillota</taxon>
        <taxon>Bacilli</taxon>
        <taxon>Bacillales</taxon>
        <taxon>Bacillaceae</taxon>
        <taxon>Priestia</taxon>
    </lineage>
</organism>
<name>A0A6H1P196_PRIMG</name>
<dbReference type="EMBL" id="CP051128">
    <property type="protein sequence ID" value="QIZ07222.1"/>
    <property type="molecule type" value="Genomic_DNA"/>
</dbReference>
<dbReference type="Pfam" id="PF12733">
    <property type="entry name" value="Cadherin-like"/>
    <property type="match status" value="3"/>
</dbReference>
<dbReference type="Proteomes" id="UP000501868">
    <property type="component" value="Chromosome"/>
</dbReference>
<protein>
    <submittedName>
        <fullName evidence="4">Cadherin-like beta sandwich domain-containing protein</fullName>
    </submittedName>
</protein>
<keyword evidence="2" id="KW-0472">Membrane</keyword>
<feature type="domain" description="Cadherin-like beta-sandwich-like" evidence="3">
    <location>
        <begin position="294"/>
        <end position="376"/>
    </location>
</feature>
<evidence type="ECO:0000259" key="3">
    <source>
        <dbReference type="Pfam" id="PF12733"/>
    </source>
</evidence>
<evidence type="ECO:0000256" key="1">
    <source>
        <dbReference type="SAM" id="MobiDB-lite"/>
    </source>
</evidence>